<evidence type="ECO:0008006" key="4">
    <source>
        <dbReference type="Google" id="ProtNLM"/>
    </source>
</evidence>
<dbReference type="EMBL" id="KF900460">
    <property type="protein sequence ID" value="AIE95763.1"/>
    <property type="molecule type" value="Genomic_DNA"/>
</dbReference>
<dbReference type="Gene3D" id="3.40.50.1110">
    <property type="entry name" value="SGNH hydrolase"/>
    <property type="match status" value="1"/>
</dbReference>
<sequence>MGRGSLALAMTLVMILHLNSPALLGLEGGDRGTEARDSSLDILMLGNSYTSTNSLAVRLDSILTDSGEDAVVTSLTSGGLKLSEHAERADTPGHSWNASLQQQHDFVILQDQSQVPGLSTETEYWQESLQGLEYLNQRIESQGGDTMLFMTWGRKEGDWLHPDFSSMQDSVSRGYEMYNENISTSDRPTYIAPVGLAFKHIHDAVEASGVNATDDGTAFSTLYSSDGSHPSIDGTYLAACVFHSTITGESPVGSAAASQIAPWRALELQQAAAATVFNETPDYTYPWQVEGSNVRFGPESGSVFEIDPGASIGLNFNFTNHAEVDDTAMVAITGAQGWEIAWQKPDSPQVGHLFEAPSDMAQWVQFSITAPSVSDGYPLAGSLHQFSMQLTSGSDGSRDWYNFSLRYGFHHGASIEEGGGNASLSPGEVIDLSVTVRNLGNSVRDLIVGIAETDGNGTLVGEPGMSLSSEGWAAIVLSRVELDAMAPNESGQTHIQVQAPDRYPGALSFDILVWSSALPEEVSTVSQSVGITPRTGGLLSLDSNGCEGDTQPGDSCHVSFRVENTGDVTSSFLFTAAAAEGVGWLTVEASMDVITLGPGQSMSGIEVSCTVSEDTSADLIALVDTRIWLGDWSPDAVQFEVMVDERYEWLLERVSSDLSGDNNLTSQWTLTNAGNEPDGLVVNLDVNMVTDFGLQPPPGALIGAAIGNPRSFEVRDVEPGDSVVFSAWMEVPPEAPVETTAILTVEVRSIRDPSIVFTAQDTAAVPAASIPTAEQGGGAGLQSTIDWLEAWHERILIVIVVIAGSIGVVVAMRVRKQRELALMVPEQPGEESAEEWMARFEEGGGQTPELAVSPRIGARDFAAEFIEKSGGLSEKPRAGPSEEVVKIASDVIDEHQAEQDIESATEIADRISEVEMPHPSNAVLDSDEQETRRVVPRKSRDDDSPDDYDLEI</sequence>
<name>A0A075FWQ5_9EURY</name>
<feature type="compositionally biased region" description="Acidic residues" evidence="1">
    <location>
        <begin position="943"/>
        <end position="952"/>
    </location>
</feature>
<dbReference type="InterPro" id="IPR036514">
    <property type="entry name" value="SGNH_hydro_sf"/>
</dbReference>
<reference evidence="3" key="1">
    <citation type="journal article" date="2014" name="Genome Biol. Evol.">
        <title>Pangenome evidence for extensive interdomain horizontal transfer affecting lineage core and shell genes in uncultured planktonic thaumarchaeota and euryarchaeota.</title>
        <authorList>
            <person name="Deschamps P."/>
            <person name="Zivanovic Y."/>
            <person name="Moreira D."/>
            <person name="Rodriguez-Valera F."/>
            <person name="Lopez-Garcia P."/>
        </authorList>
    </citation>
    <scope>NUCLEOTIDE SEQUENCE</scope>
</reference>
<feature type="region of interest" description="Disordered" evidence="1">
    <location>
        <begin position="911"/>
        <end position="952"/>
    </location>
</feature>
<organism evidence="3">
    <name type="scientific">uncultured marine group II/III euryarchaeote AD1000_70_A02</name>
    <dbReference type="NCBI Taxonomy" id="1457802"/>
    <lineage>
        <taxon>Archaea</taxon>
        <taxon>Methanobacteriati</taxon>
        <taxon>Methanobacteriota</taxon>
        <taxon>environmental samples</taxon>
    </lineage>
</organism>
<evidence type="ECO:0000256" key="1">
    <source>
        <dbReference type="SAM" id="MobiDB-lite"/>
    </source>
</evidence>
<proteinExistence type="predicted"/>
<evidence type="ECO:0000313" key="3">
    <source>
        <dbReference type="EMBL" id="AIE95763.1"/>
    </source>
</evidence>
<dbReference type="AlphaFoldDB" id="A0A075FWQ5"/>
<keyword evidence="2" id="KW-0812">Transmembrane</keyword>
<keyword evidence="2" id="KW-1133">Transmembrane helix</keyword>
<feature type="transmembrane region" description="Helical" evidence="2">
    <location>
        <begin position="795"/>
        <end position="814"/>
    </location>
</feature>
<evidence type="ECO:0000256" key="2">
    <source>
        <dbReference type="SAM" id="Phobius"/>
    </source>
</evidence>
<accession>A0A075FWQ5</accession>
<keyword evidence="2" id="KW-0472">Membrane</keyword>
<feature type="compositionally biased region" description="Basic and acidic residues" evidence="1">
    <location>
        <begin position="929"/>
        <end position="942"/>
    </location>
</feature>
<protein>
    <recommendedName>
        <fullName evidence="4">DUF4886 domain-containing protein</fullName>
    </recommendedName>
</protein>